<feature type="region of interest" description="Disordered" evidence="1">
    <location>
        <begin position="121"/>
        <end position="158"/>
    </location>
</feature>
<feature type="compositionally biased region" description="Low complexity" evidence="1">
    <location>
        <begin position="122"/>
        <end position="133"/>
    </location>
</feature>
<protein>
    <submittedName>
        <fullName evidence="2">Uncharacterized protein</fullName>
    </submittedName>
</protein>
<organism evidence="2 3">
    <name type="scientific">Cymbomonas tetramitiformis</name>
    <dbReference type="NCBI Taxonomy" id="36881"/>
    <lineage>
        <taxon>Eukaryota</taxon>
        <taxon>Viridiplantae</taxon>
        <taxon>Chlorophyta</taxon>
        <taxon>Pyramimonadophyceae</taxon>
        <taxon>Pyramimonadales</taxon>
        <taxon>Pyramimonadaceae</taxon>
        <taxon>Cymbomonas</taxon>
    </lineage>
</organism>
<accession>A0AAE0H0R2</accession>
<gene>
    <name evidence="2" type="ORF">CYMTET_4753</name>
</gene>
<evidence type="ECO:0000256" key="1">
    <source>
        <dbReference type="SAM" id="MobiDB-lite"/>
    </source>
</evidence>
<sequence length="158" mass="16395">MAARRLTLDAYYNFLRGSAILWHAHLHKCPGAKLDAIPDPRKEDWLEAAGDAAKGLFMEDLTTPGPVTTPNNDTTAKQAGAVKAAHGAFQQGPSCSGRGGTCNRCAQQPARHFESFAGTELGAASTGGDSAAGILRDVQDSGRTSSGASTETAHDGEV</sequence>
<feature type="compositionally biased region" description="Polar residues" evidence="1">
    <location>
        <begin position="141"/>
        <end position="151"/>
    </location>
</feature>
<evidence type="ECO:0000313" key="3">
    <source>
        <dbReference type="Proteomes" id="UP001190700"/>
    </source>
</evidence>
<comment type="caution">
    <text evidence="2">The sequence shown here is derived from an EMBL/GenBank/DDBJ whole genome shotgun (WGS) entry which is preliminary data.</text>
</comment>
<name>A0AAE0H0R2_9CHLO</name>
<evidence type="ECO:0000313" key="2">
    <source>
        <dbReference type="EMBL" id="KAK3287744.1"/>
    </source>
</evidence>
<keyword evidence="3" id="KW-1185">Reference proteome</keyword>
<dbReference type="Proteomes" id="UP001190700">
    <property type="component" value="Unassembled WGS sequence"/>
</dbReference>
<dbReference type="AlphaFoldDB" id="A0AAE0H0R2"/>
<proteinExistence type="predicted"/>
<dbReference type="EMBL" id="LGRX02000753">
    <property type="protein sequence ID" value="KAK3287744.1"/>
    <property type="molecule type" value="Genomic_DNA"/>
</dbReference>
<reference evidence="2 3" key="1">
    <citation type="journal article" date="2015" name="Genome Biol. Evol.">
        <title>Comparative Genomics of a Bacterivorous Green Alga Reveals Evolutionary Causalities and Consequences of Phago-Mixotrophic Mode of Nutrition.</title>
        <authorList>
            <person name="Burns J.A."/>
            <person name="Paasch A."/>
            <person name="Narechania A."/>
            <person name="Kim E."/>
        </authorList>
    </citation>
    <scope>NUCLEOTIDE SEQUENCE [LARGE SCALE GENOMIC DNA]</scope>
    <source>
        <strain evidence="2 3">PLY_AMNH</strain>
    </source>
</reference>